<dbReference type="STRING" id="1603606.DSOUD_0475"/>
<dbReference type="GO" id="GO:0015627">
    <property type="term" value="C:type II protein secretion system complex"/>
    <property type="evidence" value="ECO:0007669"/>
    <property type="project" value="TreeGrafter"/>
</dbReference>
<proteinExistence type="predicted"/>
<dbReference type="InterPro" id="IPR050810">
    <property type="entry name" value="Bact_Secretion_Sys_Channel"/>
</dbReference>
<dbReference type="InterPro" id="IPR004846">
    <property type="entry name" value="T2SS/T3SS_dom"/>
</dbReference>
<evidence type="ECO:0000313" key="8">
    <source>
        <dbReference type="Proteomes" id="UP000057158"/>
    </source>
</evidence>
<evidence type="ECO:0000313" key="7">
    <source>
        <dbReference type="EMBL" id="ALC15266.1"/>
    </source>
</evidence>
<reference evidence="7 8" key="1">
    <citation type="submission" date="2015-07" db="EMBL/GenBank/DDBJ databases">
        <title>Isolation and Genomic Characterization of a Novel Halophilic Metal-Reducing Deltaproteobacterium from the Deep Subsurface.</title>
        <authorList>
            <person name="Badalamenti J.P."/>
            <person name="Summers Z.M."/>
            <person name="Gralnick J.A."/>
            <person name="Bond D.R."/>
        </authorList>
    </citation>
    <scope>NUCLEOTIDE SEQUENCE [LARGE SCALE GENOMIC DNA]</scope>
    <source>
        <strain evidence="7 8">WTL</strain>
    </source>
</reference>
<name>A0A0M4CUP2_9BACT</name>
<evidence type="ECO:0000256" key="3">
    <source>
        <dbReference type="ARBA" id="ARBA00023136"/>
    </source>
</evidence>
<dbReference type="PROSITE" id="PS51257">
    <property type="entry name" value="PROKAR_LIPOPROTEIN"/>
    <property type="match status" value="1"/>
</dbReference>
<dbReference type="InterPro" id="IPR011514">
    <property type="entry name" value="Secretin_N_2"/>
</dbReference>
<dbReference type="InterPro" id="IPR001775">
    <property type="entry name" value="GspD/PilQ"/>
</dbReference>
<evidence type="ECO:0000259" key="6">
    <source>
        <dbReference type="Pfam" id="PF07655"/>
    </source>
</evidence>
<dbReference type="AlphaFoldDB" id="A0A0M4CUP2"/>
<evidence type="ECO:0000256" key="1">
    <source>
        <dbReference type="ARBA" id="ARBA00004370"/>
    </source>
</evidence>
<dbReference type="Proteomes" id="UP000057158">
    <property type="component" value="Chromosome"/>
</dbReference>
<dbReference type="PROSITE" id="PS00875">
    <property type="entry name" value="T2SP_D"/>
    <property type="match status" value="1"/>
</dbReference>
<dbReference type="PANTHER" id="PTHR30332">
    <property type="entry name" value="PROBABLE GENERAL SECRETION PATHWAY PROTEIN D"/>
    <property type="match status" value="1"/>
</dbReference>
<dbReference type="Pfam" id="PF07655">
    <property type="entry name" value="Secretin_N_2"/>
    <property type="match status" value="1"/>
</dbReference>
<keyword evidence="2" id="KW-0732">Signal</keyword>
<feature type="domain" description="Type II/III secretion system secretin-like" evidence="5">
    <location>
        <begin position="328"/>
        <end position="496"/>
    </location>
</feature>
<dbReference type="GO" id="GO:0009297">
    <property type="term" value="P:pilus assembly"/>
    <property type="evidence" value="ECO:0007669"/>
    <property type="project" value="InterPro"/>
</dbReference>
<dbReference type="EMBL" id="CP010802">
    <property type="protein sequence ID" value="ALC15266.1"/>
    <property type="molecule type" value="Genomic_DNA"/>
</dbReference>
<feature type="domain" description="Secretin N-terminal" evidence="6">
    <location>
        <begin position="138"/>
        <end position="217"/>
    </location>
</feature>
<keyword evidence="8" id="KW-1185">Reference proteome</keyword>
<dbReference type="PANTHER" id="PTHR30332:SF24">
    <property type="entry name" value="SECRETIN GSPD-RELATED"/>
    <property type="match status" value="1"/>
</dbReference>
<accession>A0A0M4CUP2</accession>
<dbReference type="Pfam" id="PF00263">
    <property type="entry name" value="Secretin"/>
    <property type="match status" value="1"/>
</dbReference>
<evidence type="ECO:0000259" key="5">
    <source>
        <dbReference type="Pfam" id="PF00263"/>
    </source>
</evidence>
<evidence type="ECO:0000256" key="2">
    <source>
        <dbReference type="ARBA" id="ARBA00022729"/>
    </source>
</evidence>
<gene>
    <name evidence="7" type="ORF">DSOUD_0475</name>
</gene>
<dbReference type="PRINTS" id="PR00811">
    <property type="entry name" value="BCTERIALGSPD"/>
</dbReference>
<comment type="subcellular location">
    <subcellularLocation>
        <location evidence="1">Membrane</location>
    </subcellularLocation>
</comment>
<dbReference type="OrthoDB" id="9775455at2"/>
<dbReference type="KEGG" id="des:DSOUD_0475"/>
<dbReference type="GO" id="GO:0019867">
    <property type="term" value="C:outer membrane"/>
    <property type="evidence" value="ECO:0007669"/>
    <property type="project" value="InterPro"/>
</dbReference>
<dbReference type="GO" id="GO:0009306">
    <property type="term" value="P:protein secretion"/>
    <property type="evidence" value="ECO:0007669"/>
    <property type="project" value="InterPro"/>
</dbReference>
<keyword evidence="3" id="KW-0472">Membrane</keyword>
<sequence>MRHFSSMIISILLLGLTGCSIPPLPKVTDTLAAPGYAAPQPEVPFAGPVVESENAYLRLNGGTYSLAVKDTELAVALAVLSKSSPVPIVAQKGATGKVTVNVRNRPLGDILHIMLRPLGYTAIVEDGIIVVGKPKLLTRAFVINYLMDKRTSSSVTNASISSSGGSSRSSSGSASDSRGDSNSSSGSQGNVSVTTTGSTDFWTETVRGLQSILYGEGKKDGGDSGNRLVVNQLAGVLYVTAYPRTMEQVSLYLDSIENEIKRQVLIQAHIVEVELNDEFSLGIDWSAVLDKAEKFSVAQLITPTTPNSAFTLNFASPGDFTFLLDTFQEQGNVNMLSSPKISTLNNQKAVIKLTTKEVTWITSTIFNSTGDTLQTTTTPQIDEVGLFLDVTPNIAEGGRITMQVHPSITEKLRDSDSPGNTNSSKPVITVREVDTMVAVKSGQTVVIGGLISDRVNTVKRGVPLLGDIPYLGYLFSHYTQLHKKTELVIFLTPYILTDESIDMIRREHEGRVWGWNGISNYAESRRLEDAAARN</sequence>
<dbReference type="PATRIC" id="fig|1603606.3.peg.514"/>
<dbReference type="InterPro" id="IPR004845">
    <property type="entry name" value="T2SS_GspD_CS"/>
</dbReference>
<feature type="region of interest" description="Disordered" evidence="4">
    <location>
        <begin position="155"/>
        <end position="196"/>
    </location>
</feature>
<organism evidence="7 8">
    <name type="scientific">Desulfuromonas soudanensis</name>
    <dbReference type="NCBI Taxonomy" id="1603606"/>
    <lineage>
        <taxon>Bacteria</taxon>
        <taxon>Pseudomonadati</taxon>
        <taxon>Thermodesulfobacteriota</taxon>
        <taxon>Desulfuromonadia</taxon>
        <taxon>Desulfuromonadales</taxon>
        <taxon>Desulfuromonadaceae</taxon>
        <taxon>Desulfuromonas</taxon>
    </lineage>
</organism>
<protein>
    <submittedName>
        <fullName evidence="7">Type IV pilus secretin MshL</fullName>
    </submittedName>
</protein>
<evidence type="ECO:0000256" key="4">
    <source>
        <dbReference type="SAM" id="MobiDB-lite"/>
    </source>
</evidence>